<evidence type="ECO:0000313" key="1">
    <source>
        <dbReference type="EMBL" id="MQL80278.1"/>
    </source>
</evidence>
<proteinExistence type="predicted"/>
<organism evidence="1 2">
    <name type="scientific">Colocasia esculenta</name>
    <name type="common">Wild taro</name>
    <name type="synonym">Arum esculentum</name>
    <dbReference type="NCBI Taxonomy" id="4460"/>
    <lineage>
        <taxon>Eukaryota</taxon>
        <taxon>Viridiplantae</taxon>
        <taxon>Streptophyta</taxon>
        <taxon>Embryophyta</taxon>
        <taxon>Tracheophyta</taxon>
        <taxon>Spermatophyta</taxon>
        <taxon>Magnoliopsida</taxon>
        <taxon>Liliopsida</taxon>
        <taxon>Araceae</taxon>
        <taxon>Aroideae</taxon>
        <taxon>Colocasieae</taxon>
        <taxon>Colocasia</taxon>
    </lineage>
</organism>
<comment type="caution">
    <text evidence="1">The sequence shown here is derived from an EMBL/GenBank/DDBJ whole genome shotgun (WGS) entry which is preliminary data.</text>
</comment>
<evidence type="ECO:0000313" key="2">
    <source>
        <dbReference type="Proteomes" id="UP000652761"/>
    </source>
</evidence>
<dbReference type="AlphaFoldDB" id="A0A843U9K1"/>
<dbReference type="EMBL" id="NMUH01000498">
    <property type="protein sequence ID" value="MQL80278.1"/>
    <property type="molecule type" value="Genomic_DNA"/>
</dbReference>
<protein>
    <submittedName>
        <fullName evidence="1">Uncharacterized protein</fullName>
    </submittedName>
</protein>
<dbReference type="Proteomes" id="UP000652761">
    <property type="component" value="Unassembled WGS sequence"/>
</dbReference>
<sequence>MIRRLLSVYGVLLKVTPDPSKTSTTAVAGSLRRLGPPLLVAASSARGDQTSKTDPTPALALMDVRLITDHQRSEMKLGFPVVLLVDIGTGVAGAPPSS</sequence>
<reference evidence="1" key="1">
    <citation type="submission" date="2017-07" db="EMBL/GenBank/DDBJ databases">
        <title>Taro Niue Genome Assembly and Annotation.</title>
        <authorList>
            <person name="Atibalentja N."/>
            <person name="Keating K."/>
            <person name="Fields C.J."/>
        </authorList>
    </citation>
    <scope>NUCLEOTIDE SEQUENCE</scope>
    <source>
        <strain evidence="1">Niue_2</strain>
        <tissue evidence="1">Leaf</tissue>
    </source>
</reference>
<keyword evidence="2" id="KW-1185">Reference proteome</keyword>
<name>A0A843U9K1_COLES</name>
<gene>
    <name evidence="1" type="ORF">Taro_012716</name>
</gene>
<accession>A0A843U9K1</accession>